<proteinExistence type="predicted"/>
<sequence>MIESAPHYAAGESCTLLMTVHETIYLLPSDFEIEGEHVQDDTLDTFSRLG</sequence>
<dbReference type="InParanoid" id="G2Y2R3"/>
<dbReference type="AlphaFoldDB" id="G2Y2R3"/>
<reference evidence="2" key="1">
    <citation type="journal article" date="2011" name="PLoS Genet.">
        <title>Genomic analysis of the necrotrophic fungal pathogens Sclerotinia sclerotiorum and Botrytis cinerea.</title>
        <authorList>
            <person name="Amselem J."/>
            <person name="Cuomo C.A."/>
            <person name="van Kan J.A."/>
            <person name="Viaud M."/>
            <person name="Benito E.P."/>
            <person name="Couloux A."/>
            <person name="Coutinho P.M."/>
            <person name="de Vries R.P."/>
            <person name="Dyer P.S."/>
            <person name="Fillinger S."/>
            <person name="Fournier E."/>
            <person name="Gout L."/>
            <person name="Hahn M."/>
            <person name="Kohn L."/>
            <person name="Lapalu N."/>
            <person name="Plummer K.M."/>
            <person name="Pradier J.M."/>
            <person name="Quevillon E."/>
            <person name="Sharon A."/>
            <person name="Simon A."/>
            <person name="ten Have A."/>
            <person name="Tudzynski B."/>
            <person name="Tudzynski P."/>
            <person name="Wincker P."/>
            <person name="Andrew M."/>
            <person name="Anthouard V."/>
            <person name="Beever R.E."/>
            <person name="Beffa R."/>
            <person name="Benoit I."/>
            <person name="Bouzid O."/>
            <person name="Brault B."/>
            <person name="Chen Z."/>
            <person name="Choquer M."/>
            <person name="Collemare J."/>
            <person name="Cotton P."/>
            <person name="Danchin E.G."/>
            <person name="Da Silva C."/>
            <person name="Gautier A."/>
            <person name="Giraud C."/>
            <person name="Giraud T."/>
            <person name="Gonzalez C."/>
            <person name="Grossetete S."/>
            <person name="Guldener U."/>
            <person name="Henrissat B."/>
            <person name="Howlett B.J."/>
            <person name="Kodira C."/>
            <person name="Kretschmer M."/>
            <person name="Lappartient A."/>
            <person name="Leroch M."/>
            <person name="Levis C."/>
            <person name="Mauceli E."/>
            <person name="Neuveglise C."/>
            <person name="Oeser B."/>
            <person name="Pearson M."/>
            <person name="Poulain J."/>
            <person name="Poussereau N."/>
            <person name="Quesneville H."/>
            <person name="Rascle C."/>
            <person name="Schumacher J."/>
            <person name="Segurens B."/>
            <person name="Sexton A."/>
            <person name="Silva E."/>
            <person name="Sirven C."/>
            <person name="Soanes D.M."/>
            <person name="Talbot N.J."/>
            <person name="Templeton M."/>
            <person name="Yandava C."/>
            <person name="Yarden O."/>
            <person name="Zeng Q."/>
            <person name="Rollins J.A."/>
            <person name="Lebrun M.H."/>
            <person name="Dickman M."/>
        </authorList>
    </citation>
    <scope>NUCLEOTIDE SEQUENCE [LARGE SCALE GENOMIC DNA]</scope>
    <source>
        <strain evidence="2">T4</strain>
    </source>
</reference>
<dbReference type="HOGENOM" id="CLU_3124799_0_0_1"/>
<name>G2Y2R3_BOTF4</name>
<dbReference type="Proteomes" id="UP000008177">
    <property type="component" value="Unplaced contigs"/>
</dbReference>
<organism evidence="1 2">
    <name type="scientific">Botryotinia fuckeliana (strain T4)</name>
    <name type="common">Noble rot fungus</name>
    <name type="synonym">Botrytis cinerea</name>
    <dbReference type="NCBI Taxonomy" id="999810"/>
    <lineage>
        <taxon>Eukaryota</taxon>
        <taxon>Fungi</taxon>
        <taxon>Dikarya</taxon>
        <taxon>Ascomycota</taxon>
        <taxon>Pezizomycotina</taxon>
        <taxon>Leotiomycetes</taxon>
        <taxon>Helotiales</taxon>
        <taxon>Sclerotiniaceae</taxon>
        <taxon>Botrytis</taxon>
    </lineage>
</organism>
<dbReference type="EMBL" id="FQ790285">
    <property type="protein sequence ID" value="CCD46953.1"/>
    <property type="molecule type" value="Genomic_DNA"/>
</dbReference>
<gene>
    <name evidence="1" type="ORF">BofuT4_uP038550.1</name>
</gene>
<evidence type="ECO:0000313" key="2">
    <source>
        <dbReference type="Proteomes" id="UP000008177"/>
    </source>
</evidence>
<protein>
    <submittedName>
        <fullName evidence="1">Uncharacterized protein</fullName>
    </submittedName>
</protein>
<accession>G2Y2R3</accession>
<evidence type="ECO:0000313" key="1">
    <source>
        <dbReference type="EMBL" id="CCD46953.1"/>
    </source>
</evidence>